<gene>
    <name evidence="1" type="ORF">S01H4_35725</name>
</gene>
<comment type="caution">
    <text evidence="1">The sequence shown here is derived from an EMBL/GenBank/DDBJ whole genome shotgun (WGS) entry which is preliminary data.</text>
</comment>
<reference evidence="1" key="1">
    <citation type="journal article" date="2014" name="Front. Microbiol.">
        <title>High frequency of phylogenetically diverse reductive dehalogenase-homologous genes in deep subseafloor sedimentary metagenomes.</title>
        <authorList>
            <person name="Kawai M."/>
            <person name="Futagami T."/>
            <person name="Toyoda A."/>
            <person name="Takaki Y."/>
            <person name="Nishi S."/>
            <person name="Hori S."/>
            <person name="Arai W."/>
            <person name="Tsubouchi T."/>
            <person name="Morono Y."/>
            <person name="Uchiyama I."/>
            <person name="Ito T."/>
            <person name="Fujiyama A."/>
            <person name="Inagaki F."/>
            <person name="Takami H."/>
        </authorList>
    </citation>
    <scope>NUCLEOTIDE SEQUENCE</scope>
    <source>
        <strain evidence="1">Expedition CK06-06</strain>
    </source>
</reference>
<organism evidence="1">
    <name type="scientific">marine sediment metagenome</name>
    <dbReference type="NCBI Taxonomy" id="412755"/>
    <lineage>
        <taxon>unclassified sequences</taxon>
        <taxon>metagenomes</taxon>
        <taxon>ecological metagenomes</taxon>
    </lineage>
</organism>
<accession>X1BA31</accession>
<proteinExistence type="predicted"/>
<feature type="non-terminal residue" evidence="1">
    <location>
        <position position="1"/>
    </location>
</feature>
<sequence length="82" mass="9477">PFWARSLMDGKFSTPPAVRLMGTVGEAREATSEEIAEWQERIALAKGLKGYHLMWEQMGRVRDIWFEAFKPVYLGKMTDGLW</sequence>
<dbReference type="AlphaFoldDB" id="X1BA31"/>
<evidence type="ECO:0000313" key="1">
    <source>
        <dbReference type="EMBL" id="GAG80953.1"/>
    </source>
</evidence>
<name>X1BA31_9ZZZZ</name>
<protein>
    <submittedName>
        <fullName evidence="1">Uncharacterized protein</fullName>
    </submittedName>
</protein>
<dbReference type="EMBL" id="BART01019026">
    <property type="protein sequence ID" value="GAG80953.1"/>
    <property type="molecule type" value="Genomic_DNA"/>
</dbReference>